<accession>A0ABQ9M7T8</accession>
<proteinExistence type="predicted"/>
<reference evidence="2 3" key="1">
    <citation type="journal article" date="2023" name="Plant Biotechnol. J.">
        <title>Chromosome-level wild Hevea brasiliensis genome provides new tools for genomic-assisted breeding and valuable loci to elevate rubber yield.</title>
        <authorList>
            <person name="Cheng H."/>
            <person name="Song X."/>
            <person name="Hu Y."/>
            <person name="Wu T."/>
            <person name="Yang Q."/>
            <person name="An Z."/>
            <person name="Feng S."/>
            <person name="Deng Z."/>
            <person name="Wu W."/>
            <person name="Zeng X."/>
            <person name="Tu M."/>
            <person name="Wang X."/>
            <person name="Huang H."/>
        </authorList>
    </citation>
    <scope>NUCLEOTIDE SEQUENCE [LARGE SCALE GENOMIC DNA]</scope>
    <source>
        <strain evidence="2">MT/VB/25A 57/8</strain>
    </source>
</reference>
<feature type="region of interest" description="Disordered" evidence="1">
    <location>
        <begin position="94"/>
        <end position="119"/>
    </location>
</feature>
<name>A0ABQ9M7T8_HEVBR</name>
<evidence type="ECO:0000313" key="3">
    <source>
        <dbReference type="Proteomes" id="UP001174677"/>
    </source>
</evidence>
<sequence>MERMPTYHKWYAETIDKRTFGFLIEEGYVYFIIFLKHVRDEFRKVSSRRSFSSLISSNIHEQLVLVFHSLITSLEHVSQHDWNAKTSLFDNVGLSPSQSDANKGKIDSTSLDSNNQGGVASSISLQKKFSTRIRSSSQRIRKKW</sequence>
<organism evidence="2 3">
    <name type="scientific">Hevea brasiliensis</name>
    <name type="common">Para rubber tree</name>
    <name type="synonym">Siphonia brasiliensis</name>
    <dbReference type="NCBI Taxonomy" id="3981"/>
    <lineage>
        <taxon>Eukaryota</taxon>
        <taxon>Viridiplantae</taxon>
        <taxon>Streptophyta</taxon>
        <taxon>Embryophyta</taxon>
        <taxon>Tracheophyta</taxon>
        <taxon>Spermatophyta</taxon>
        <taxon>Magnoliopsida</taxon>
        <taxon>eudicotyledons</taxon>
        <taxon>Gunneridae</taxon>
        <taxon>Pentapetalae</taxon>
        <taxon>rosids</taxon>
        <taxon>fabids</taxon>
        <taxon>Malpighiales</taxon>
        <taxon>Euphorbiaceae</taxon>
        <taxon>Crotonoideae</taxon>
        <taxon>Micrandreae</taxon>
        <taxon>Hevea</taxon>
    </lineage>
</organism>
<evidence type="ECO:0000313" key="2">
    <source>
        <dbReference type="EMBL" id="KAJ9175060.1"/>
    </source>
</evidence>
<protein>
    <submittedName>
        <fullName evidence="2">Uncharacterized protein</fullName>
    </submittedName>
</protein>
<dbReference type="PANTHER" id="PTHR47461">
    <property type="entry name" value="PHYTOLONGIN PHYL1.2"/>
    <property type="match status" value="1"/>
</dbReference>
<dbReference type="EMBL" id="JARPOI010000008">
    <property type="protein sequence ID" value="KAJ9175060.1"/>
    <property type="molecule type" value="Genomic_DNA"/>
</dbReference>
<gene>
    <name evidence="2" type="ORF">P3X46_013644</name>
</gene>
<dbReference type="Proteomes" id="UP001174677">
    <property type="component" value="Chromosome 8"/>
</dbReference>
<dbReference type="InterPro" id="IPR044783">
    <property type="entry name" value="PHYL"/>
</dbReference>
<dbReference type="PANTHER" id="PTHR47461:SF1">
    <property type="entry name" value="PHYTOLONGIN PHYL1.2"/>
    <property type="match status" value="1"/>
</dbReference>
<comment type="caution">
    <text evidence="2">The sequence shown here is derived from an EMBL/GenBank/DDBJ whole genome shotgun (WGS) entry which is preliminary data.</text>
</comment>
<evidence type="ECO:0000256" key="1">
    <source>
        <dbReference type="SAM" id="MobiDB-lite"/>
    </source>
</evidence>
<keyword evidence="3" id="KW-1185">Reference proteome</keyword>